<dbReference type="Gene3D" id="1.10.3210.30">
    <property type="match status" value="1"/>
</dbReference>
<evidence type="ECO:0000313" key="11">
    <source>
        <dbReference type="EMBL" id="OGG44457.1"/>
    </source>
</evidence>
<evidence type="ECO:0000256" key="8">
    <source>
        <dbReference type="ARBA" id="ARBA00023118"/>
    </source>
</evidence>
<keyword evidence="7" id="KW-0067">ATP-binding</keyword>
<dbReference type="CDD" id="cd09641">
    <property type="entry name" value="Cas3''_I"/>
    <property type="match status" value="1"/>
</dbReference>
<dbReference type="GO" id="GO:0046872">
    <property type="term" value="F:metal ion binding"/>
    <property type="evidence" value="ECO:0007669"/>
    <property type="project" value="UniProtKB-KW"/>
</dbReference>
<comment type="similarity">
    <text evidence="1">In the N-terminal section; belongs to the CRISPR-associated nuclease Cas3-HD family.</text>
</comment>
<dbReference type="InterPro" id="IPR052511">
    <property type="entry name" value="ATP-dep_Helicase"/>
</dbReference>
<dbReference type="InterPro" id="IPR038257">
    <property type="entry name" value="CRISPR-assoc_Cas3_HD_sf"/>
</dbReference>
<evidence type="ECO:0000256" key="2">
    <source>
        <dbReference type="ARBA" id="ARBA00009046"/>
    </source>
</evidence>
<dbReference type="InterPro" id="IPR011545">
    <property type="entry name" value="DEAD/DEAH_box_helicase_dom"/>
</dbReference>
<evidence type="ECO:0000256" key="6">
    <source>
        <dbReference type="ARBA" id="ARBA00022806"/>
    </source>
</evidence>
<dbReference type="Pfam" id="PF18019">
    <property type="entry name" value="Cas3_HD"/>
    <property type="match status" value="1"/>
</dbReference>
<dbReference type="SUPFAM" id="SSF52540">
    <property type="entry name" value="P-loop containing nucleoside triphosphate hydrolases"/>
    <property type="match status" value="1"/>
</dbReference>
<dbReference type="InterPro" id="IPR006483">
    <property type="entry name" value="CRISPR-assoc_Cas3_HD"/>
</dbReference>
<gene>
    <name evidence="11" type="ORF">A3F84_10965</name>
</gene>
<dbReference type="CDD" id="cd17930">
    <property type="entry name" value="DEXHc_cas3"/>
    <property type="match status" value="1"/>
</dbReference>
<dbReference type="PANTHER" id="PTHR47962:SF5">
    <property type="entry name" value="ATP-DEPENDENT HELICASE LHR-RELATED"/>
    <property type="match status" value="1"/>
</dbReference>
<evidence type="ECO:0000256" key="7">
    <source>
        <dbReference type="ARBA" id="ARBA00022840"/>
    </source>
</evidence>
<dbReference type="Gene3D" id="3.40.50.300">
    <property type="entry name" value="P-loop containing nucleotide triphosphate hydrolases"/>
    <property type="match status" value="2"/>
</dbReference>
<evidence type="ECO:0000259" key="10">
    <source>
        <dbReference type="PROSITE" id="PS51643"/>
    </source>
</evidence>
<dbReference type="Proteomes" id="UP000178606">
    <property type="component" value="Unassembled WGS sequence"/>
</dbReference>
<dbReference type="InterPro" id="IPR027417">
    <property type="entry name" value="P-loop_NTPase"/>
</dbReference>
<feature type="non-terminal residue" evidence="11">
    <location>
        <position position="622"/>
    </location>
</feature>
<dbReference type="InterPro" id="IPR054712">
    <property type="entry name" value="Cas3-like_dom"/>
</dbReference>
<dbReference type="GO" id="GO:0003677">
    <property type="term" value="F:DNA binding"/>
    <property type="evidence" value="ECO:0007669"/>
    <property type="project" value="TreeGrafter"/>
</dbReference>
<dbReference type="PANTHER" id="PTHR47962">
    <property type="entry name" value="ATP-DEPENDENT HELICASE LHR-RELATED-RELATED"/>
    <property type="match status" value="1"/>
</dbReference>
<dbReference type="GO" id="GO:0051607">
    <property type="term" value="P:defense response to virus"/>
    <property type="evidence" value="ECO:0007669"/>
    <property type="project" value="UniProtKB-KW"/>
</dbReference>
<protein>
    <submittedName>
        <fullName evidence="11">CRISPR-associated endonuclease Cas3</fullName>
    </submittedName>
</protein>
<accession>A0A1F6C697</accession>
<feature type="domain" description="Helicase ATP-binding" evidence="9">
    <location>
        <begin position="274"/>
        <end position="460"/>
    </location>
</feature>
<dbReference type="GO" id="GO:0005524">
    <property type="term" value="F:ATP binding"/>
    <property type="evidence" value="ECO:0007669"/>
    <property type="project" value="UniProtKB-KW"/>
</dbReference>
<comment type="similarity">
    <text evidence="2">In the central section; belongs to the CRISPR-associated helicase Cas3 family.</text>
</comment>
<dbReference type="Pfam" id="PF22590">
    <property type="entry name" value="Cas3-like_C_2"/>
    <property type="match status" value="1"/>
</dbReference>
<feature type="domain" description="HD Cas3-type" evidence="10">
    <location>
        <begin position="27"/>
        <end position="218"/>
    </location>
</feature>
<evidence type="ECO:0000256" key="5">
    <source>
        <dbReference type="ARBA" id="ARBA00022801"/>
    </source>
</evidence>
<keyword evidence="4" id="KW-0547">Nucleotide-binding</keyword>
<dbReference type="NCBIfam" id="TIGR01596">
    <property type="entry name" value="cas3_HD"/>
    <property type="match status" value="1"/>
</dbReference>
<comment type="caution">
    <text evidence="11">The sequence shown here is derived from an EMBL/GenBank/DDBJ whole genome shotgun (WGS) entry which is preliminary data.</text>
</comment>
<organism evidence="11 12">
    <name type="scientific">Handelsmanbacteria sp. (strain RIFCSPLOWO2_12_FULL_64_10)</name>
    <dbReference type="NCBI Taxonomy" id="1817868"/>
    <lineage>
        <taxon>Bacteria</taxon>
        <taxon>Candidatus Handelsmaniibacteriota</taxon>
    </lineage>
</organism>
<evidence type="ECO:0000313" key="12">
    <source>
        <dbReference type="Proteomes" id="UP000178606"/>
    </source>
</evidence>
<name>A0A1F6C697_HANXR</name>
<sequence>MSEPDPAFPRIHYAHTFQMPEGQVDPDRSKWQPLAEHLENVGGLASAFLAGTGLEDVARRAGERHDLGKYSCAFQRRLDNLAREGTEDASNEPQRVDHATAGAVQSLLDRYIASPSASLSVPSAELAAAFCIAFHHGGLQNREELRRRMQRQKEHRDEGRSTLLDDAIAGGVPERFLEASPVRLPAFLRERADSKTVMRRFEFAIRMVYSALLDADFLDTERSMRPDRHEARPNQEESMLARLRTSLDEWLDAKCSSTTDVNRVRREVLESCREAAFKDPGLFTLTVPTGGGKTLSSLAFALRHAERKRLRRVVVVIPYTSIIDQTASEYRSWLSQSGIEGASTALIEHHSGLDPGRETLESRLACENWDAPLIVTTSVQFFESLHARKSSSVRKLHRLARSVVVLDEVQTLAPDLLQPCLDVLGHLVRDYGTTCVISTATQPALLEDIVKPGGVEKIEGLQTLIGRPAEEIVPGHKSHFETLNRRVHYHWGNAAGEIPSLSWDELAERLTRLEHGQGMAIVNTRGDARALFERLRKQSPHARHLSALMCPKHRRRTLDEVRKALVEGQPCLLAATQLVEAGVNLDFPTVYRAVAGLDSIVQAGGRCNREGSRPSGDVFIFA</sequence>
<dbReference type="AlphaFoldDB" id="A0A1F6C697"/>
<reference evidence="11 12" key="1">
    <citation type="journal article" date="2016" name="Nat. Commun.">
        <title>Thousands of microbial genomes shed light on interconnected biogeochemical processes in an aquifer system.</title>
        <authorList>
            <person name="Anantharaman K."/>
            <person name="Brown C.T."/>
            <person name="Hug L.A."/>
            <person name="Sharon I."/>
            <person name="Castelle C.J."/>
            <person name="Probst A.J."/>
            <person name="Thomas B.C."/>
            <person name="Singh A."/>
            <person name="Wilkins M.J."/>
            <person name="Karaoz U."/>
            <person name="Brodie E.L."/>
            <person name="Williams K.H."/>
            <person name="Hubbard S.S."/>
            <person name="Banfield J.F."/>
        </authorList>
    </citation>
    <scope>NUCLEOTIDE SEQUENCE [LARGE SCALE GENOMIC DNA]</scope>
    <source>
        <strain evidence="12">RIFCSPLOWO2_12_FULL_64_10</strain>
    </source>
</reference>
<evidence type="ECO:0000256" key="4">
    <source>
        <dbReference type="ARBA" id="ARBA00022741"/>
    </source>
</evidence>
<dbReference type="GO" id="GO:0004519">
    <property type="term" value="F:endonuclease activity"/>
    <property type="evidence" value="ECO:0007669"/>
    <property type="project" value="UniProtKB-KW"/>
</dbReference>
<dbReference type="Pfam" id="PF00270">
    <property type="entry name" value="DEAD"/>
    <property type="match status" value="1"/>
</dbReference>
<dbReference type="InterPro" id="IPR014001">
    <property type="entry name" value="Helicase_ATP-bd"/>
</dbReference>
<keyword evidence="6" id="KW-0347">Helicase</keyword>
<dbReference type="GO" id="GO:0004386">
    <property type="term" value="F:helicase activity"/>
    <property type="evidence" value="ECO:0007669"/>
    <property type="project" value="UniProtKB-KW"/>
</dbReference>
<dbReference type="SMART" id="SM00487">
    <property type="entry name" value="DEXDc"/>
    <property type="match status" value="1"/>
</dbReference>
<evidence type="ECO:0000256" key="1">
    <source>
        <dbReference type="ARBA" id="ARBA00006847"/>
    </source>
</evidence>
<keyword evidence="5" id="KW-0378">Hydrolase</keyword>
<keyword evidence="11" id="KW-0540">Nuclease</keyword>
<evidence type="ECO:0000256" key="3">
    <source>
        <dbReference type="ARBA" id="ARBA00022723"/>
    </source>
</evidence>
<dbReference type="GO" id="GO:0016887">
    <property type="term" value="F:ATP hydrolysis activity"/>
    <property type="evidence" value="ECO:0007669"/>
    <property type="project" value="TreeGrafter"/>
</dbReference>
<keyword evidence="3" id="KW-0479">Metal-binding</keyword>
<dbReference type="PROSITE" id="PS51643">
    <property type="entry name" value="HD_CAS3"/>
    <property type="match status" value="1"/>
</dbReference>
<proteinExistence type="inferred from homology"/>
<keyword evidence="8" id="KW-0051">Antiviral defense</keyword>
<dbReference type="EMBL" id="MFKF01000403">
    <property type="protein sequence ID" value="OGG44457.1"/>
    <property type="molecule type" value="Genomic_DNA"/>
</dbReference>
<evidence type="ECO:0000259" key="9">
    <source>
        <dbReference type="PROSITE" id="PS51192"/>
    </source>
</evidence>
<dbReference type="PROSITE" id="PS51192">
    <property type="entry name" value="HELICASE_ATP_BIND_1"/>
    <property type="match status" value="1"/>
</dbReference>
<keyword evidence="11" id="KW-0255">Endonuclease</keyword>